<dbReference type="RefSeq" id="WP_311616733.1">
    <property type="nucleotide sequence ID" value="NZ_JAVREV010000003.1"/>
</dbReference>
<evidence type="ECO:0000313" key="2">
    <source>
        <dbReference type="Proteomes" id="UP001183615"/>
    </source>
</evidence>
<proteinExistence type="predicted"/>
<dbReference type="EMBL" id="JAVREV010000003">
    <property type="protein sequence ID" value="MDT0442297.1"/>
    <property type="molecule type" value="Genomic_DNA"/>
</dbReference>
<comment type="caution">
    <text evidence="1">The sequence shown here is derived from an EMBL/GenBank/DDBJ whole genome shotgun (WGS) entry which is preliminary data.</text>
</comment>
<keyword evidence="2" id="KW-1185">Reference proteome</keyword>
<organism evidence="1 2">
    <name type="scientific">Streptomyces johnsoniae</name>
    <dbReference type="NCBI Taxonomy" id="3075532"/>
    <lineage>
        <taxon>Bacteria</taxon>
        <taxon>Bacillati</taxon>
        <taxon>Actinomycetota</taxon>
        <taxon>Actinomycetes</taxon>
        <taxon>Kitasatosporales</taxon>
        <taxon>Streptomycetaceae</taxon>
        <taxon>Streptomyces</taxon>
    </lineage>
</organism>
<reference evidence="2" key="1">
    <citation type="submission" date="2023-07" db="EMBL/GenBank/DDBJ databases">
        <title>30 novel species of actinomycetes from the DSMZ collection.</title>
        <authorList>
            <person name="Nouioui I."/>
        </authorList>
    </citation>
    <scope>NUCLEOTIDE SEQUENCE [LARGE SCALE GENOMIC DNA]</scope>
    <source>
        <strain evidence="2">DSM 41886</strain>
    </source>
</reference>
<gene>
    <name evidence="1" type="ORF">RM779_06765</name>
</gene>
<sequence>MPEEMGVNERKAKVAEALLIAAGDLLERWTEAHQSRGEEPPCEVGEAREYISTWLKRLPGNYWDDRLGEVE</sequence>
<accession>A0ABU2S064</accession>
<evidence type="ECO:0000313" key="1">
    <source>
        <dbReference type="EMBL" id="MDT0442297.1"/>
    </source>
</evidence>
<name>A0ABU2S064_9ACTN</name>
<dbReference type="Proteomes" id="UP001183615">
    <property type="component" value="Unassembled WGS sequence"/>
</dbReference>
<protein>
    <submittedName>
        <fullName evidence="1">Uncharacterized protein</fullName>
    </submittedName>
</protein>